<gene>
    <name evidence="6" type="ORF">ESP70_007900</name>
</gene>
<evidence type="ECO:0000256" key="1">
    <source>
        <dbReference type="ARBA" id="ARBA00007534"/>
    </source>
</evidence>
<dbReference type="OrthoDB" id="3690529at2"/>
<dbReference type="PROSITE" id="PS51257">
    <property type="entry name" value="PROKAR_LIPOPROTEIN"/>
    <property type="match status" value="1"/>
</dbReference>
<keyword evidence="5" id="KW-0732">Signal</keyword>
<dbReference type="InterPro" id="IPR000675">
    <property type="entry name" value="Cutinase/axe"/>
</dbReference>
<accession>A0A5M4FDI1</accession>
<dbReference type="SMART" id="SM01110">
    <property type="entry name" value="Cutinase"/>
    <property type="match status" value="1"/>
</dbReference>
<keyword evidence="4" id="KW-1015">Disulfide bond</keyword>
<proteinExistence type="inferred from homology"/>
<dbReference type="GO" id="GO:0052689">
    <property type="term" value="F:carboxylic ester hydrolase activity"/>
    <property type="evidence" value="ECO:0007669"/>
    <property type="project" value="UniProtKB-KW"/>
</dbReference>
<feature type="signal peptide" evidence="5">
    <location>
        <begin position="1"/>
        <end position="22"/>
    </location>
</feature>
<evidence type="ECO:0000256" key="2">
    <source>
        <dbReference type="ARBA" id="ARBA00022487"/>
    </source>
</evidence>
<keyword evidence="2" id="KW-0719">Serine esterase</keyword>
<dbReference type="Pfam" id="PF01083">
    <property type="entry name" value="Cutinase"/>
    <property type="match status" value="1"/>
</dbReference>
<sequence>MKRIAATLTLLLVAACSSPSPAHESNPSPSASHKPVPVLVKTGCADLVVLGLRGSDQSLDKNFGSGQEILRTVRAMSRDLHRTTGTTVRLEGIPYRAQSAPSAAIYQAYVDDGATRARTRLAQLAERCPRSKVALVGFSQGAQAVHELVTSLAATASRQVALVAMIADPRRNPDDAIASWTYGKAAPGPGKLGAGPPVPRALRPVTIEFCATGDEICNWPPGGYSGPLSDTHRHFYETPAHSRSTGRQMAELLRKSGL</sequence>
<keyword evidence="3" id="KW-0378">Hydrolase</keyword>
<dbReference type="PANTHER" id="PTHR33630:SF9">
    <property type="entry name" value="CUTINASE 4"/>
    <property type="match status" value="1"/>
</dbReference>
<reference evidence="6" key="1">
    <citation type="submission" date="2019-09" db="EMBL/GenBank/DDBJ databases">
        <authorList>
            <person name="Li J."/>
        </authorList>
    </citation>
    <scope>NUCLEOTIDE SEQUENCE [LARGE SCALE GENOMIC DNA]</scope>
    <source>
        <strain evidence="6">JCM 14732</strain>
    </source>
</reference>
<dbReference type="Proteomes" id="UP000380867">
    <property type="component" value="Unassembled WGS sequence"/>
</dbReference>
<dbReference type="Gene3D" id="3.40.50.1820">
    <property type="entry name" value="alpha/beta hydrolase"/>
    <property type="match status" value="1"/>
</dbReference>
<feature type="chain" id="PRO_5024347190" evidence="5">
    <location>
        <begin position="23"/>
        <end position="258"/>
    </location>
</feature>
<dbReference type="RefSeq" id="WP_149688781.1">
    <property type="nucleotide sequence ID" value="NZ_SDPQ02000002.1"/>
</dbReference>
<dbReference type="EMBL" id="SDPQ02000002">
    <property type="protein sequence ID" value="KAA1397302.1"/>
    <property type="molecule type" value="Genomic_DNA"/>
</dbReference>
<dbReference type="InterPro" id="IPR029058">
    <property type="entry name" value="AB_hydrolase_fold"/>
</dbReference>
<name>A0A5M4FDI1_9ACTN</name>
<dbReference type="PANTHER" id="PTHR33630">
    <property type="entry name" value="CUTINASE RV1984C-RELATED-RELATED"/>
    <property type="match status" value="1"/>
</dbReference>
<dbReference type="AlphaFoldDB" id="A0A5M4FDI1"/>
<evidence type="ECO:0000256" key="3">
    <source>
        <dbReference type="ARBA" id="ARBA00022801"/>
    </source>
</evidence>
<protein>
    <submittedName>
        <fullName evidence="6">Cutinase family protein</fullName>
    </submittedName>
</protein>
<organism evidence="6 7">
    <name type="scientific">Aeromicrobium ginsengisoli</name>
    <dbReference type="NCBI Taxonomy" id="363867"/>
    <lineage>
        <taxon>Bacteria</taxon>
        <taxon>Bacillati</taxon>
        <taxon>Actinomycetota</taxon>
        <taxon>Actinomycetes</taxon>
        <taxon>Propionibacteriales</taxon>
        <taxon>Nocardioidaceae</taxon>
        <taxon>Aeromicrobium</taxon>
    </lineage>
</organism>
<dbReference type="SUPFAM" id="SSF53474">
    <property type="entry name" value="alpha/beta-Hydrolases"/>
    <property type="match status" value="1"/>
</dbReference>
<evidence type="ECO:0000313" key="7">
    <source>
        <dbReference type="Proteomes" id="UP000380867"/>
    </source>
</evidence>
<evidence type="ECO:0000313" key="6">
    <source>
        <dbReference type="EMBL" id="KAA1397302.1"/>
    </source>
</evidence>
<evidence type="ECO:0000256" key="5">
    <source>
        <dbReference type="SAM" id="SignalP"/>
    </source>
</evidence>
<keyword evidence="7" id="KW-1185">Reference proteome</keyword>
<evidence type="ECO:0000256" key="4">
    <source>
        <dbReference type="ARBA" id="ARBA00023157"/>
    </source>
</evidence>
<comment type="similarity">
    <text evidence="1">Belongs to the cutinase family.</text>
</comment>
<comment type="caution">
    <text evidence="6">The sequence shown here is derived from an EMBL/GenBank/DDBJ whole genome shotgun (WGS) entry which is preliminary data.</text>
</comment>